<gene>
    <name evidence="1" type="ORF">CMQ_5165</name>
</gene>
<dbReference type="AlphaFoldDB" id="F0XB24"/>
<dbReference type="Proteomes" id="UP000007796">
    <property type="component" value="Unassembled WGS sequence"/>
</dbReference>
<proteinExistence type="predicted"/>
<name>F0XB24_GROCL</name>
<evidence type="ECO:0000313" key="2">
    <source>
        <dbReference type="Proteomes" id="UP000007796"/>
    </source>
</evidence>
<sequence>MTSSNIPVGFLRSPVNTETPTLVGPDEAEYVDFAFQNAVGVHIQGRNSVVAIVSPNACIVTQITAISPTSWPDTYNTIANVDRVMTEVEGLYDTYRGRLSGATAYLVFGHNRGLMLAPTQIDLMQRRLYQMGLPSEDHGYEVQPSTALPAAATFVITAKGTVSVYLEDELIN</sequence>
<organism evidence="2">
    <name type="scientific">Grosmannia clavigera (strain kw1407 / UAMH 11150)</name>
    <name type="common">Blue stain fungus</name>
    <name type="synonym">Graphiocladiella clavigera</name>
    <dbReference type="NCBI Taxonomy" id="655863"/>
    <lineage>
        <taxon>Eukaryota</taxon>
        <taxon>Fungi</taxon>
        <taxon>Dikarya</taxon>
        <taxon>Ascomycota</taxon>
        <taxon>Pezizomycotina</taxon>
        <taxon>Sordariomycetes</taxon>
        <taxon>Sordariomycetidae</taxon>
        <taxon>Ophiostomatales</taxon>
        <taxon>Ophiostomataceae</taxon>
        <taxon>Leptographium</taxon>
    </lineage>
</organism>
<evidence type="ECO:0000313" key="1">
    <source>
        <dbReference type="EMBL" id="EFX04903.1"/>
    </source>
</evidence>
<dbReference type="GeneID" id="25978457"/>
<protein>
    <submittedName>
        <fullName evidence="1">Uncharacterized protein</fullName>
    </submittedName>
</protein>
<accession>F0XB24</accession>
<dbReference type="RefSeq" id="XP_014174385.1">
    <property type="nucleotide sequence ID" value="XM_014318910.1"/>
</dbReference>
<dbReference type="InParanoid" id="F0XB24"/>
<reference evidence="1 2" key="1">
    <citation type="journal article" date="2011" name="Proc. Natl. Acad. Sci. U.S.A.">
        <title>Genome and transcriptome analyses of the mountain pine beetle-fungal symbiont Grosmannia clavigera, a lodgepole pine pathogen.</title>
        <authorList>
            <person name="DiGuistini S."/>
            <person name="Wang Y."/>
            <person name="Liao N.Y."/>
            <person name="Taylor G."/>
            <person name="Tanguay P."/>
            <person name="Feau N."/>
            <person name="Henrissat B."/>
            <person name="Chan S.K."/>
            <person name="Hesse-Orce U."/>
            <person name="Alamouti S.M."/>
            <person name="Tsui C.K.M."/>
            <person name="Docking R.T."/>
            <person name="Levasseur A."/>
            <person name="Haridas S."/>
            <person name="Robertson G."/>
            <person name="Birol I."/>
            <person name="Holt R.A."/>
            <person name="Marra M.A."/>
            <person name="Hamelin R.C."/>
            <person name="Hirst M."/>
            <person name="Jones S.J.M."/>
            <person name="Bohlmann J."/>
            <person name="Breuil C."/>
        </authorList>
    </citation>
    <scope>NUCLEOTIDE SEQUENCE [LARGE SCALE GENOMIC DNA]</scope>
    <source>
        <strain evidence="2">kw1407 / UAMH 11150</strain>
    </source>
</reference>
<keyword evidence="2" id="KW-1185">Reference proteome</keyword>
<dbReference type="EMBL" id="GL629756">
    <property type="protein sequence ID" value="EFX04903.1"/>
    <property type="molecule type" value="Genomic_DNA"/>
</dbReference>
<dbReference type="HOGENOM" id="CLU_1555418_0_0_1"/>